<dbReference type="Pfam" id="PF13439">
    <property type="entry name" value="Glyco_transf_4"/>
    <property type="match status" value="1"/>
</dbReference>
<dbReference type="GO" id="GO:0016757">
    <property type="term" value="F:glycosyltransferase activity"/>
    <property type="evidence" value="ECO:0007669"/>
    <property type="project" value="InterPro"/>
</dbReference>
<dbReference type="PANTHER" id="PTHR46401:SF2">
    <property type="entry name" value="GLYCOSYLTRANSFERASE WBBK-RELATED"/>
    <property type="match status" value="1"/>
</dbReference>
<comment type="caution">
    <text evidence="4">The sequence shown here is derived from an EMBL/GenBank/DDBJ whole genome shotgun (WGS) entry which is preliminary data.</text>
</comment>
<dbReference type="InterPro" id="IPR028098">
    <property type="entry name" value="Glyco_trans_4-like_N"/>
</dbReference>
<evidence type="ECO:0000313" key="5">
    <source>
        <dbReference type="Proteomes" id="UP000229916"/>
    </source>
</evidence>
<evidence type="ECO:0000256" key="1">
    <source>
        <dbReference type="ARBA" id="ARBA00022679"/>
    </source>
</evidence>
<dbReference type="PANTHER" id="PTHR46401">
    <property type="entry name" value="GLYCOSYLTRANSFERASE WBBK-RELATED"/>
    <property type="match status" value="1"/>
</dbReference>
<proteinExistence type="predicted"/>
<reference evidence="5" key="1">
    <citation type="submission" date="2017-09" db="EMBL/GenBank/DDBJ databases">
        <title>Depth-based differentiation of microbial function through sediment-hosted aquifers and enrichment of novel symbionts in the deep terrestrial subsurface.</title>
        <authorList>
            <person name="Probst A.J."/>
            <person name="Ladd B."/>
            <person name="Jarett J.K."/>
            <person name="Geller-Mcgrath D.E."/>
            <person name="Sieber C.M.K."/>
            <person name="Emerson J.B."/>
            <person name="Anantharaman K."/>
            <person name="Thomas B.C."/>
            <person name="Malmstrom R."/>
            <person name="Stieglmeier M."/>
            <person name="Klingl A."/>
            <person name="Woyke T."/>
            <person name="Ryan C.M."/>
            <person name="Banfield J.F."/>
        </authorList>
    </citation>
    <scope>NUCLEOTIDE SEQUENCE [LARGE SCALE GENOMIC DNA]</scope>
</reference>
<organism evidence="4 5">
    <name type="scientific">candidate division WWE3 bacterium CG06_land_8_20_14_3_00_42_16</name>
    <dbReference type="NCBI Taxonomy" id="1975083"/>
    <lineage>
        <taxon>Bacteria</taxon>
        <taxon>Katanobacteria</taxon>
    </lineage>
</organism>
<feature type="domain" description="Glycosyltransferase subfamily 4-like N-terminal" evidence="3">
    <location>
        <begin position="16"/>
        <end position="176"/>
    </location>
</feature>
<dbReference type="CDD" id="cd03809">
    <property type="entry name" value="GT4_MtfB-like"/>
    <property type="match status" value="1"/>
</dbReference>
<gene>
    <name evidence="4" type="ORF">COS81_02085</name>
</gene>
<dbReference type="Pfam" id="PF00534">
    <property type="entry name" value="Glycos_transf_1"/>
    <property type="match status" value="1"/>
</dbReference>
<dbReference type="InterPro" id="IPR001296">
    <property type="entry name" value="Glyco_trans_1"/>
</dbReference>
<dbReference type="SUPFAM" id="SSF53756">
    <property type="entry name" value="UDP-Glycosyltransferase/glycogen phosphorylase"/>
    <property type="match status" value="1"/>
</dbReference>
<evidence type="ECO:0008006" key="6">
    <source>
        <dbReference type="Google" id="ProtNLM"/>
    </source>
</evidence>
<dbReference type="Gene3D" id="3.40.50.2000">
    <property type="entry name" value="Glycogen Phosphorylase B"/>
    <property type="match status" value="2"/>
</dbReference>
<dbReference type="EMBL" id="PEWD01000042">
    <property type="protein sequence ID" value="PIU68936.1"/>
    <property type="molecule type" value="Genomic_DNA"/>
</dbReference>
<dbReference type="Proteomes" id="UP000229916">
    <property type="component" value="Unassembled WGS sequence"/>
</dbReference>
<keyword evidence="1" id="KW-0808">Transferase</keyword>
<evidence type="ECO:0000313" key="4">
    <source>
        <dbReference type="EMBL" id="PIU68936.1"/>
    </source>
</evidence>
<sequence>MKIGIDARFYGLQYAGLGRYVKNLIAELEQVDFENTYFILLGQGNFEAYHPVNPNFKKVKLAGHPYSLASQLFDWTKIRSLNLDLVHFTHFSFPTFYRGKFVVTIHDLIKSEYYTSQASSRSFWMQKLKTWGYQYVLKKAIGRAERIVTPSNFVKQEILKNYQVDQNKIIPIYEGAEDKFKNLKVSPQKCQKILGSMHITKPFLLYVGSLYPYKNVEVLIRAVKEINIARVKPADQDLTLVIVCPPSFFVERFEQTIQAEEAGRFVKMAGFVKDESLAVLYSQALAYITASLSEGFGITGLEAMAAGCPVLSSNSSCLSEVYGEAAFYFNPQKTAEIIQAVEKVKTDPQLRRTLIEKGKKQVQQYSWRKMAQEILTLYREVLTT</sequence>
<feature type="domain" description="Glycosyl transferase family 1" evidence="2">
    <location>
        <begin position="200"/>
        <end position="361"/>
    </location>
</feature>
<protein>
    <recommendedName>
        <fullName evidence="6">Glycosyltransferase family 1 protein</fullName>
    </recommendedName>
</protein>
<evidence type="ECO:0000259" key="2">
    <source>
        <dbReference type="Pfam" id="PF00534"/>
    </source>
</evidence>
<name>A0A2M7ANI5_UNCKA</name>
<dbReference type="GO" id="GO:0009103">
    <property type="term" value="P:lipopolysaccharide biosynthetic process"/>
    <property type="evidence" value="ECO:0007669"/>
    <property type="project" value="TreeGrafter"/>
</dbReference>
<accession>A0A2M7ANI5</accession>
<evidence type="ECO:0000259" key="3">
    <source>
        <dbReference type="Pfam" id="PF13439"/>
    </source>
</evidence>
<dbReference type="AlphaFoldDB" id="A0A2M7ANI5"/>